<organism evidence="1 2">
    <name type="scientific">Streptomyces spectabilis</name>
    <dbReference type="NCBI Taxonomy" id="68270"/>
    <lineage>
        <taxon>Bacteria</taxon>
        <taxon>Bacillati</taxon>
        <taxon>Actinomycetota</taxon>
        <taxon>Actinomycetes</taxon>
        <taxon>Kitasatosporales</taxon>
        <taxon>Streptomycetaceae</taxon>
        <taxon>Streptomyces</taxon>
    </lineage>
</organism>
<dbReference type="AlphaFoldDB" id="A0A7W8ANA3"/>
<dbReference type="Proteomes" id="UP000549009">
    <property type="component" value="Unassembled WGS sequence"/>
</dbReference>
<protein>
    <submittedName>
        <fullName evidence="1">Uncharacterized protein</fullName>
    </submittedName>
</protein>
<evidence type="ECO:0000313" key="1">
    <source>
        <dbReference type="EMBL" id="MBB5101523.1"/>
    </source>
</evidence>
<gene>
    <name evidence="1" type="ORF">FHS40_000576</name>
</gene>
<comment type="caution">
    <text evidence="1">The sequence shown here is derived from an EMBL/GenBank/DDBJ whole genome shotgun (WGS) entry which is preliminary data.</text>
</comment>
<reference evidence="1 2" key="1">
    <citation type="submission" date="2020-08" db="EMBL/GenBank/DDBJ databases">
        <title>Genomic Encyclopedia of Type Strains, Phase III (KMG-III): the genomes of soil and plant-associated and newly described type strains.</title>
        <authorList>
            <person name="Whitman W."/>
        </authorList>
    </citation>
    <scope>NUCLEOTIDE SEQUENCE [LARGE SCALE GENOMIC DNA]</scope>
    <source>
        <strain evidence="1 2">CECT 3146</strain>
    </source>
</reference>
<evidence type="ECO:0000313" key="2">
    <source>
        <dbReference type="Proteomes" id="UP000549009"/>
    </source>
</evidence>
<keyword evidence="2" id="KW-1185">Reference proteome</keyword>
<proteinExistence type="predicted"/>
<sequence length="30" mass="3036">MPCARRHDRLAEALDAPTPVAVAKGSCAGA</sequence>
<accession>A0A7W8ANA3</accession>
<dbReference type="EMBL" id="JACHJD010000001">
    <property type="protein sequence ID" value="MBB5101523.1"/>
    <property type="molecule type" value="Genomic_DNA"/>
</dbReference>
<name>A0A7W8ANA3_STRST</name>